<dbReference type="AlphaFoldDB" id="A0A0G0BBM1"/>
<proteinExistence type="predicted"/>
<organism evidence="3 4">
    <name type="scientific">Candidatus Nomurabacteria bacterium GW2011_GWE1_35_16</name>
    <dbReference type="NCBI Taxonomy" id="1618761"/>
    <lineage>
        <taxon>Bacteria</taxon>
        <taxon>Candidatus Nomuraibacteriota</taxon>
    </lineage>
</organism>
<accession>A0A0G0BBM1</accession>
<keyword evidence="2" id="KW-1133">Transmembrane helix</keyword>
<dbReference type="Proteomes" id="UP000034952">
    <property type="component" value="Unassembled WGS sequence"/>
</dbReference>
<comment type="caution">
    <text evidence="3">The sequence shown here is derived from an EMBL/GenBank/DDBJ whole genome shotgun (WGS) entry which is preliminary data.</text>
</comment>
<evidence type="ECO:0000313" key="4">
    <source>
        <dbReference type="Proteomes" id="UP000034952"/>
    </source>
</evidence>
<keyword evidence="2" id="KW-0812">Transmembrane</keyword>
<feature type="region of interest" description="Disordered" evidence="1">
    <location>
        <begin position="179"/>
        <end position="204"/>
    </location>
</feature>
<evidence type="ECO:0000313" key="3">
    <source>
        <dbReference type="EMBL" id="KKP66724.1"/>
    </source>
</evidence>
<evidence type="ECO:0000256" key="1">
    <source>
        <dbReference type="SAM" id="MobiDB-lite"/>
    </source>
</evidence>
<name>A0A0G0BBM1_9BACT</name>
<protein>
    <recommendedName>
        <fullName evidence="5">Cohesin domain-containing protein</fullName>
    </recommendedName>
</protein>
<dbReference type="EMBL" id="LBPY01000003">
    <property type="protein sequence ID" value="KKP66724.1"/>
    <property type="molecule type" value="Genomic_DNA"/>
</dbReference>
<evidence type="ECO:0000256" key="2">
    <source>
        <dbReference type="SAM" id="Phobius"/>
    </source>
</evidence>
<gene>
    <name evidence="3" type="ORF">UR64_C0003G0017</name>
</gene>
<keyword evidence="2" id="KW-0472">Membrane</keyword>
<feature type="transmembrane region" description="Helical" evidence="2">
    <location>
        <begin position="7"/>
        <end position="24"/>
    </location>
</feature>
<evidence type="ECO:0008006" key="5">
    <source>
        <dbReference type="Google" id="ProtNLM"/>
    </source>
</evidence>
<reference evidence="3 4" key="1">
    <citation type="journal article" date="2015" name="Nature">
        <title>rRNA introns, odd ribosomes, and small enigmatic genomes across a large radiation of phyla.</title>
        <authorList>
            <person name="Brown C.T."/>
            <person name="Hug L.A."/>
            <person name="Thomas B.C."/>
            <person name="Sharon I."/>
            <person name="Castelle C.J."/>
            <person name="Singh A."/>
            <person name="Wilkins M.J."/>
            <person name="Williams K.H."/>
            <person name="Banfield J.F."/>
        </authorList>
    </citation>
    <scope>NUCLEOTIDE SEQUENCE [LARGE SCALE GENOMIC DNA]</scope>
</reference>
<sequence length="204" mass="22372">MSNLKKIIIWGLVLIAFAIFAFGISDSKRISNKQELDKIVLEENAITTVTLDPESIEAKLKEDFSVKVYTDSSNGKKTCTLKVGLRFSPEQLKAGKWEFADGWLPIVQPGYDLIDNKNGSIIKTAGFPGCWTGKRLLGTITFSPKESSLGKIEVSNKTFALDDESADVYSGSSETKVTIFNNDGTTPTKDDSLPVEQVTPEKVI</sequence>